<dbReference type="InterPro" id="IPR015942">
    <property type="entry name" value="Asp/Glu/hydantoin_racemase"/>
</dbReference>
<dbReference type="Pfam" id="PF01177">
    <property type="entry name" value="Asp_Glu_race"/>
    <property type="match status" value="1"/>
</dbReference>
<dbReference type="PROSITE" id="PS00924">
    <property type="entry name" value="ASP_GLU_RACEMASE_2"/>
    <property type="match status" value="1"/>
</dbReference>
<gene>
    <name evidence="5" type="ORF">S01H4_15642</name>
</gene>
<name>X1BFG5_9ZZZZ</name>
<dbReference type="GO" id="GO:0009252">
    <property type="term" value="P:peptidoglycan biosynthetic process"/>
    <property type="evidence" value="ECO:0007669"/>
    <property type="project" value="UniProtKB-KW"/>
</dbReference>
<keyword evidence="1" id="KW-0133">Cell shape</keyword>
<accession>X1BFG5</accession>
<protein>
    <submittedName>
        <fullName evidence="5">Uncharacterized protein</fullName>
    </submittedName>
</protein>
<dbReference type="GO" id="GO:0008881">
    <property type="term" value="F:glutamate racemase activity"/>
    <property type="evidence" value="ECO:0007669"/>
    <property type="project" value="TreeGrafter"/>
</dbReference>
<sequence>MVSLSPGARAATEQTLSGRIGLIATEFTVKSQEHIKKIKQFSPEAKVFANHCPEFFRLVEYGCFETKEAYQIAQRYLEPIKKENVDTLILGCTHYPFLSKVIKDIMGPQVKLINPAYSTALEMKGILEEKNLLRKGQIQRVEHYYTTGDPGAVTKIANLILGYRKCQFTKVSLANFNRS</sequence>
<dbReference type="PANTHER" id="PTHR21198">
    <property type="entry name" value="GLUTAMATE RACEMASE"/>
    <property type="match status" value="1"/>
</dbReference>
<evidence type="ECO:0000256" key="2">
    <source>
        <dbReference type="ARBA" id="ARBA00022984"/>
    </source>
</evidence>
<dbReference type="SUPFAM" id="SSF53681">
    <property type="entry name" value="Aspartate/glutamate racemase"/>
    <property type="match status" value="1"/>
</dbReference>
<proteinExistence type="predicted"/>
<dbReference type="Gene3D" id="3.40.50.1860">
    <property type="match status" value="2"/>
</dbReference>
<keyword evidence="2" id="KW-0573">Peptidoglycan synthesis</keyword>
<evidence type="ECO:0000256" key="4">
    <source>
        <dbReference type="ARBA" id="ARBA00023316"/>
    </source>
</evidence>
<dbReference type="FunFam" id="3.40.50.1860:FF:000001">
    <property type="entry name" value="Glutamate racemase"/>
    <property type="match status" value="1"/>
</dbReference>
<evidence type="ECO:0000256" key="3">
    <source>
        <dbReference type="ARBA" id="ARBA00023235"/>
    </source>
</evidence>
<reference evidence="5" key="1">
    <citation type="journal article" date="2014" name="Front. Microbiol.">
        <title>High frequency of phylogenetically diverse reductive dehalogenase-homologous genes in deep subseafloor sedimentary metagenomes.</title>
        <authorList>
            <person name="Kawai M."/>
            <person name="Futagami T."/>
            <person name="Toyoda A."/>
            <person name="Takaki Y."/>
            <person name="Nishi S."/>
            <person name="Hori S."/>
            <person name="Arai W."/>
            <person name="Tsubouchi T."/>
            <person name="Morono Y."/>
            <person name="Uchiyama I."/>
            <person name="Ito T."/>
            <person name="Fujiyama A."/>
            <person name="Inagaki F."/>
            <person name="Takami H."/>
        </authorList>
    </citation>
    <scope>NUCLEOTIDE SEQUENCE</scope>
    <source>
        <strain evidence="5">Expedition CK06-06</strain>
    </source>
</reference>
<dbReference type="GO" id="GO:0008360">
    <property type="term" value="P:regulation of cell shape"/>
    <property type="evidence" value="ECO:0007669"/>
    <property type="project" value="UniProtKB-KW"/>
</dbReference>
<dbReference type="PANTHER" id="PTHR21198:SF2">
    <property type="entry name" value="GLUTAMATE RACEMASE"/>
    <property type="match status" value="1"/>
</dbReference>
<dbReference type="InterPro" id="IPR033134">
    <property type="entry name" value="Asp/Glu_racemase_AS_2"/>
</dbReference>
<dbReference type="AlphaFoldDB" id="X1BFG5"/>
<organism evidence="5">
    <name type="scientific">marine sediment metagenome</name>
    <dbReference type="NCBI Taxonomy" id="412755"/>
    <lineage>
        <taxon>unclassified sequences</taxon>
        <taxon>metagenomes</taxon>
        <taxon>ecological metagenomes</taxon>
    </lineage>
</organism>
<evidence type="ECO:0000256" key="1">
    <source>
        <dbReference type="ARBA" id="ARBA00022960"/>
    </source>
</evidence>
<keyword evidence="4" id="KW-0961">Cell wall biogenesis/degradation</keyword>
<keyword evidence="3" id="KW-0413">Isomerase</keyword>
<dbReference type="EMBL" id="BART01006855">
    <property type="protein sequence ID" value="GAG70756.1"/>
    <property type="molecule type" value="Genomic_DNA"/>
</dbReference>
<evidence type="ECO:0000313" key="5">
    <source>
        <dbReference type="EMBL" id="GAG70756.1"/>
    </source>
</evidence>
<dbReference type="InterPro" id="IPR001920">
    <property type="entry name" value="Asp/Glu_race"/>
</dbReference>
<comment type="caution">
    <text evidence="5">The sequence shown here is derived from an EMBL/GenBank/DDBJ whole genome shotgun (WGS) entry which is preliminary data.</text>
</comment>
<dbReference type="GO" id="GO:0071555">
    <property type="term" value="P:cell wall organization"/>
    <property type="evidence" value="ECO:0007669"/>
    <property type="project" value="UniProtKB-KW"/>
</dbReference>